<sequence length="51" mass="5230">MQPGAKALGCAAKGAPHFCGAAMPGDMVFPQPSHASISTLLKQIFFGTIAR</sequence>
<gene>
    <name evidence="1" type="ORF">BSIN_0444</name>
</gene>
<reference evidence="1 2" key="1">
    <citation type="submission" date="2017-04" db="EMBL/GenBank/DDBJ databases">
        <authorList>
            <person name="Afonso C.L."/>
            <person name="Miller P.J."/>
            <person name="Scott M.A."/>
            <person name="Spackman E."/>
            <person name="Goraichik I."/>
            <person name="Dimitrov K.M."/>
            <person name="Suarez D.L."/>
            <person name="Swayne D.E."/>
        </authorList>
    </citation>
    <scope>NUCLEOTIDE SEQUENCE [LARGE SCALE GENOMIC DNA]</scope>
    <source>
        <strain evidence="1">LMG 28154</strain>
    </source>
</reference>
<accession>A0A238H6D9</accession>
<dbReference type="AlphaFoldDB" id="A0A238H6D9"/>
<organism evidence="1 2">
    <name type="scientific">Burkholderia singularis</name>
    <dbReference type="NCBI Taxonomy" id="1503053"/>
    <lineage>
        <taxon>Bacteria</taxon>
        <taxon>Pseudomonadati</taxon>
        <taxon>Pseudomonadota</taxon>
        <taxon>Betaproteobacteria</taxon>
        <taxon>Burkholderiales</taxon>
        <taxon>Burkholderiaceae</taxon>
        <taxon>Burkholderia</taxon>
        <taxon>pseudomallei group</taxon>
    </lineage>
</organism>
<protein>
    <submittedName>
        <fullName evidence="1">Uncharacterized protein</fullName>
    </submittedName>
</protein>
<evidence type="ECO:0000313" key="1">
    <source>
        <dbReference type="EMBL" id="SMG00794.1"/>
    </source>
</evidence>
<proteinExistence type="predicted"/>
<evidence type="ECO:0000313" key="2">
    <source>
        <dbReference type="Proteomes" id="UP000198460"/>
    </source>
</evidence>
<name>A0A238H6D9_9BURK</name>
<dbReference type="EMBL" id="FXAN01000061">
    <property type="protein sequence ID" value="SMG00794.1"/>
    <property type="molecule type" value="Genomic_DNA"/>
</dbReference>
<dbReference type="Proteomes" id="UP000198460">
    <property type="component" value="Unassembled WGS sequence"/>
</dbReference>